<reference evidence="3" key="1">
    <citation type="journal article" date="2020" name="Stud. Mycol.">
        <title>101 Dothideomycetes genomes: a test case for predicting lifestyles and emergence of pathogens.</title>
        <authorList>
            <person name="Haridas S."/>
            <person name="Albert R."/>
            <person name="Binder M."/>
            <person name="Bloem J."/>
            <person name="Labutti K."/>
            <person name="Salamov A."/>
            <person name="Andreopoulos B."/>
            <person name="Baker S."/>
            <person name="Barry K."/>
            <person name="Bills G."/>
            <person name="Bluhm B."/>
            <person name="Cannon C."/>
            <person name="Castanera R."/>
            <person name="Culley D."/>
            <person name="Daum C."/>
            <person name="Ezra D."/>
            <person name="Gonzalez J."/>
            <person name="Henrissat B."/>
            <person name="Kuo A."/>
            <person name="Liang C."/>
            <person name="Lipzen A."/>
            <person name="Lutzoni F."/>
            <person name="Magnuson J."/>
            <person name="Mondo S."/>
            <person name="Nolan M."/>
            <person name="Ohm R."/>
            <person name="Pangilinan J."/>
            <person name="Park H.-J."/>
            <person name="Ramirez L."/>
            <person name="Alfaro M."/>
            <person name="Sun H."/>
            <person name="Tritt A."/>
            <person name="Yoshinaga Y."/>
            <person name="Zwiers L.-H."/>
            <person name="Turgeon B."/>
            <person name="Goodwin S."/>
            <person name="Spatafora J."/>
            <person name="Crous P."/>
            <person name="Grigoriev I."/>
        </authorList>
    </citation>
    <scope>NUCLEOTIDE SEQUENCE</scope>
    <source>
        <strain evidence="3">CBS 119687</strain>
    </source>
</reference>
<dbReference type="GeneID" id="54408068"/>
<dbReference type="EMBL" id="ML977501">
    <property type="protein sequence ID" value="KAF2132161.1"/>
    <property type="molecule type" value="Genomic_DNA"/>
</dbReference>
<gene>
    <name evidence="3" type="ORF">P153DRAFT_364586</name>
</gene>
<dbReference type="InterPro" id="IPR009799">
    <property type="entry name" value="EthD_dom"/>
</dbReference>
<feature type="domain" description="EthD" evidence="2">
    <location>
        <begin position="11"/>
        <end position="111"/>
    </location>
</feature>
<evidence type="ECO:0000259" key="2">
    <source>
        <dbReference type="Pfam" id="PF07110"/>
    </source>
</evidence>
<accession>A0A6A6ANU1</accession>
<dbReference type="OrthoDB" id="2519291at2759"/>
<dbReference type="Pfam" id="PF07110">
    <property type="entry name" value="EthD"/>
    <property type="match status" value="1"/>
</dbReference>
<evidence type="ECO:0000256" key="1">
    <source>
        <dbReference type="ARBA" id="ARBA00005986"/>
    </source>
</evidence>
<dbReference type="RefSeq" id="XP_033526548.1">
    <property type="nucleotide sequence ID" value="XM_033667636.1"/>
</dbReference>
<proteinExistence type="inferred from homology"/>
<dbReference type="AlphaFoldDB" id="A0A6A6ANU1"/>
<organism evidence="3 4">
    <name type="scientific">Dothidotthia symphoricarpi CBS 119687</name>
    <dbReference type="NCBI Taxonomy" id="1392245"/>
    <lineage>
        <taxon>Eukaryota</taxon>
        <taxon>Fungi</taxon>
        <taxon>Dikarya</taxon>
        <taxon>Ascomycota</taxon>
        <taxon>Pezizomycotina</taxon>
        <taxon>Dothideomycetes</taxon>
        <taxon>Pleosporomycetidae</taxon>
        <taxon>Pleosporales</taxon>
        <taxon>Dothidotthiaceae</taxon>
        <taxon>Dothidotthia</taxon>
    </lineage>
</organism>
<name>A0A6A6ANU1_9PLEO</name>
<comment type="similarity">
    <text evidence="1">Belongs to the tpcK family.</text>
</comment>
<sequence>MYTVFMFVVRKPGTTISQFKHHYETKHLPLVLEILGDVMPVRHSRHYLSRAGDTDDAPPLVILGNPDAVDYDCITLIELEDEAHFQHFNEAFANSPRRQELEADQDEFTDRAKLRLVGVESVSVTAR</sequence>
<dbReference type="Gene3D" id="3.30.70.100">
    <property type="match status" value="1"/>
</dbReference>
<keyword evidence="4" id="KW-1185">Reference proteome</keyword>
<dbReference type="InterPro" id="IPR011008">
    <property type="entry name" value="Dimeric_a/b-barrel"/>
</dbReference>
<dbReference type="GO" id="GO:0016491">
    <property type="term" value="F:oxidoreductase activity"/>
    <property type="evidence" value="ECO:0007669"/>
    <property type="project" value="InterPro"/>
</dbReference>
<dbReference type="SUPFAM" id="SSF54909">
    <property type="entry name" value="Dimeric alpha+beta barrel"/>
    <property type="match status" value="1"/>
</dbReference>
<evidence type="ECO:0000313" key="4">
    <source>
        <dbReference type="Proteomes" id="UP000799771"/>
    </source>
</evidence>
<evidence type="ECO:0000313" key="3">
    <source>
        <dbReference type="EMBL" id="KAF2132161.1"/>
    </source>
</evidence>
<protein>
    <recommendedName>
        <fullName evidence="2">EthD domain-containing protein</fullName>
    </recommendedName>
</protein>
<dbReference type="Proteomes" id="UP000799771">
    <property type="component" value="Unassembled WGS sequence"/>
</dbReference>